<dbReference type="Proteomes" id="UP000189580">
    <property type="component" value="Chromosome a"/>
</dbReference>
<dbReference type="Pfam" id="PF03632">
    <property type="entry name" value="Glyco_hydro_65m"/>
    <property type="match status" value="1"/>
</dbReference>
<dbReference type="RefSeq" id="XP_018735965.1">
    <property type="nucleotide sequence ID" value="XM_018878687.1"/>
</dbReference>
<reference evidence="7 8" key="1">
    <citation type="submission" date="2016-02" db="EMBL/GenBank/DDBJ databases">
        <title>Complete genome sequence and transcriptome regulation of the pentose utilising yeast Sugiyamaella lignohabitans.</title>
        <authorList>
            <person name="Bellasio M."/>
            <person name="Peymann A."/>
            <person name="Valli M."/>
            <person name="Sipitzky M."/>
            <person name="Graf A."/>
            <person name="Sauer M."/>
            <person name="Marx H."/>
            <person name="Mattanovich D."/>
        </authorList>
    </citation>
    <scope>NUCLEOTIDE SEQUENCE [LARGE SCALE GENOMIC DNA]</scope>
    <source>
        <strain evidence="7 8">CBS 10342</strain>
    </source>
</reference>
<dbReference type="SUPFAM" id="SSF48208">
    <property type="entry name" value="Six-hairpin glycosidases"/>
    <property type="match status" value="1"/>
</dbReference>
<dbReference type="InterPro" id="IPR008928">
    <property type="entry name" value="6-hairpin_glycosidase_sf"/>
</dbReference>
<evidence type="ECO:0000256" key="4">
    <source>
        <dbReference type="SAM" id="SignalP"/>
    </source>
</evidence>
<dbReference type="GeneID" id="30033621"/>
<dbReference type="KEGG" id="slb:AWJ20_1781"/>
<dbReference type="Gene3D" id="2.70.98.40">
    <property type="entry name" value="Glycoside hydrolase, family 65, N-terminal domain"/>
    <property type="match status" value="1"/>
</dbReference>
<evidence type="ECO:0000259" key="6">
    <source>
        <dbReference type="Pfam" id="PF03636"/>
    </source>
</evidence>
<dbReference type="Gene3D" id="1.50.10.10">
    <property type="match status" value="1"/>
</dbReference>
<dbReference type="GO" id="GO:0005993">
    <property type="term" value="P:trehalose catabolic process"/>
    <property type="evidence" value="ECO:0007669"/>
    <property type="project" value="TreeGrafter"/>
</dbReference>
<sequence length="550" mass="60241">MLARNFAATVVSCSLVILLLLFESAETSAIPPRSLFPRDVPKLRSVTQYSTSQTNTSVLLNSTVQLSFPPSPPLPSVENQTSSVIAIASEYFDSDTWTLYTNELRNNSFSIQPYSANGYIGARIPVQGHGLAFDENHTDPNGPPPTNGWPLFDRRLTGAYVAGFWDYQRNITATNFPELLKKGGESVISTLPVWTTLDVTDLRTNATYNTSTNNSQISNWQQSLSLKNGIVQTNLTWNPSSNSSYRLNYTVLTHRNRPSLGVVRLDITSNTRSQINVTDILDGAGSLRTHYVDSDLAFEPAIWTAVKPIGIRNVTAYEYSTITFSNNTALNQTSRTGSSLASKNASTISQQFTLSLKPNVTYSIIKYVGIASSDAYPSDPFIAARMASSQAVQAGWDSLLAEHNKAWNKIWDQADIRIPGDQELQISARATLFHLIANVREGNEGPGFGDNSISVGGLSSDSYAGFIFWDADTWMSPGLQALYPNFASSITNYRARLEGQAIKNAQSQNYTGAVFPWTSSRFGNCTSTGPCFDYVSSSRCTHSYGVANKV</sequence>
<evidence type="ECO:0000313" key="7">
    <source>
        <dbReference type="EMBL" id="ANB13488.1"/>
    </source>
</evidence>
<keyword evidence="4" id="KW-0732">Signal</keyword>
<dbReference type="EMBL" id="CP014501">
    <property type="protein sequence ID" value="ANB13488.1"/>
    <property type="molecule type" value="Genomic_DNA"/>
</dbReference>
<dbReference type="InterPro" id="IPR012341">
    <property type="entry name" value="6hp_glycosidase-like_sf"/>
</dbReference>
<dbReference type="PANTHER" id="PTHR11051">
    <property type="entry name" value="GLYCOSYL HYDROLASE-RELATED"/>
    <property type="match status" value="1"/>
</dbReference>
<protein>
    <recommendedName>
        <fullName evidence="3">alpha,alpha-trehalase</fullName>
        <ecNumber evidence="3">3.2.1.28</ecNumber>
    </recommendedName>
</protein>
<comment type="similarity">
    <text evidence="2">Belongs to the glycosyl hydrolase 65 family.</text>
</comment>
<evidence type="ECO:0000256" key="2">
    <source>
        <dbReference type="ARBA" id="ARBA00006768"/>
    </source>
</evidence>
<dbReference type="InterPro" id="IPR005195">
    <property type="entry name" value="Glyco_hydro_65_M"/>
</dbReference>
<evidence type="ECO:0000256" key="3">
    <source>
        <dbReference type="ARBA" id="ARBA00012757"/>
    </source>
</evidence>
<name>A0A167DZZ5_9ASCO</name>
<comment type="catalytic activity">
    <reaction evidence="1">
        <text>alpha,alpha-trehalose + H2O = alpha-D-glucose + beta-D-glucose</text>
        <dbReference type="Rhea" id="RHEA:32675"/>
        <dbReference type="ChEBI" id="CHEBI:15377"/>
        <dbReference type="ChEBI" id="CHEBI:15903"/>
        <dbReference type="ChEBI" id="CHEBI:16551"/>
        <dbReference type="ChEBI" id="CHEBI:17925"/>
        <dbReference type="EC" id="3.2.1.28"/>
    </reaction>
</comment>
<dbReference type="EC" id="3.2.1.28" evidence="3"/>
<dbReference type="OrthoDB" id="200349at2759"/>
<gene>
    <name evidence="7" type="primary">ATH1</name>
    <name evidence="7" type="ORF">AWJ20_1781</name>
</gene>
<proteinExistence type="inferred from homology"/>
<dbReference type="InterPro" id="IPR037018">
    <property type="entry name" value="GH65_N"/>
</dbReference>
<evidence type="ECO:0000256" key="1">
    <source>
        <dbReference type="ARBA" id="ARBA00001576"/>
    </source>
</evidence>
<dbReference type="SUPFAM" id="SSF74650">
    <property type="entry name" value="Galactose mutarotase-like"/>
    <property type="match status" value="1"/>
</dbReference>
<feature type="domain" description="Glycoside hydrolase family 65 central catalytic" evidence="5">
    <location>
        <begin position="431"/>
        <end position="525"/>
    </location>
</feature>
<dbReference type="GO" id="GO:0009277">
    <property type="term" value="C:fungal-type cell wall"/>
    <property type="evidence" value="ECO:0007669"/>
    <property type="project" value="TreeGrafter"/>
</dbReference>
<feature type="domain" description="Glycoside hydrolase family 65 N-terminal" evidence="6">
    <location>
        <begin position="113"/>
        <end position="374"/>
    </location>
</feature>
<dbReference type="Pfam" id="PF03636">
    <property type="entry name" value="Glyco_hydro_65N"/>
    <property type="match status" value="1"/>
</dbReference>
<dbReference type="PANTHER" id="PTHR11051:SF8">
    <property type="entry name" value="PROTEIN-GLUCOSYLGALACTOSYLHYDROXYLYSINE GLUCOSIDASE"/>
    <property type="match status" value="1"/>
</dbReference>
<accession>A0A167DZZ5</accession>
<organism evidence="7 8">
    <name type="scientific">Sugiyamaella lignohabitans</name>
    <dbReference type="NCBI Taxonomy" id="796027"/>
    <lineage>
        <taxon>Eukaryota</taxon>
        <taxon>Fungi</taxon>
        <taxon>Dikarya</taxon>
        <taxon>Ascomycota</taxon>
        <taxon>Saccharomycotina</taxon>
        <taxon>Dipodascomycetes</taxon>
        <taxon>Dipodascales</taxon>
        <taxon>Trichomonascaceae</taxon>
        <taxon>Sugiyamaella</taxon>
    </lineage>
</organism>
<dbReference type="InterPro" id="IPR011013">
    <property type="entry name" value="Gal_mutarotase_sf_dom"/>
</dbReference>
<dbReference type="AlphaFoldDB" id="A0A167DZZ5"/>
<feature type="signal peptide" evidence="4">
    <location>
        <begin position="1"/>
        <end position="29"/>
    </location>
</feature>
<evidence type="ECO:0000259" key="5">
    <source>
        <dbReference type="Pfam" id="PF03632"/>
    </source>
</evidence>
<dbReference type="InterPro" id="IPR005196">
    <property type="entry name" value="Glyco_hydro_65_N"/>
</dbReference>
<evidence type="ECO:0000313" key="8">
    <source>
        <dbReference type="Proteomes" id="UP000189580"/>
    </source>
</evidence>
<keyword evidence="8" id="KW-1185">Reference proteome</keyword>
<dbReference type="GO" id="GO:0004555">
    <property type="term" value="F:alpha,alpha-trehalase activity"/>
    <property type="evidence" value="ECO:0007669"/>
    <property type="project" value="UniProtKB-EC"/>
</dbReference>
<feature type="chain" id="PRO_5007885477" description="alpha,alpha-trehalase" evidence="4">
    <location>
        <begin position="30"/>
        <end position="550"/>
    </location>
</feature>
<dbReference type="GO" id="GO:0030246">
    <property type="term" value="F:carbohydrate binding"/>
    <property type="evidence" value="ECO:0007669"/>
    <property type="project" value="InterPro"/>
</dbReference>